<proteinExistence type="predicted"/>
<evidence type="ECO:0000313" key="1">
    <source>
        <dbReference type="EMBL" id="KAF9059613.1"/>
    </source>
</evidence>
<reference evidence="1" key="1">
    <citation type="submission" date="2020-11" db="EMBL/GenBank/DDBJ databases">
        <authorList>
            <consortium name="DOE Joint Genome Institute"/>
            <person name="Ahrendt S."/>
            <person name="Riley R."/>
            <person name="Andreopoulos W."/>
            <person name="Labutti K."/>
            <person name="Pangilinan J."/>
            <person name="Ruiz-Duenas F.J."/>
            <person name="Barrasa J.M."/>
            <person name="Sanchez-Garcia M."/>
            <person name="Camarero S."/>
            <person name="Miyauchi S."/>
            <person name="Serrano A."/>
            <person name="Linde D."/>
            <person name="Babiker R."/>
            <person name="Drula E."/>
            <person name="Ayuso-Fernandez I."/>
            <person name="Pacheco R."/>
            <person name="Padilla G."/>
            <person name="Ferreira P."/>
            <person name="Barriuso J."/>
            <person name="Kellner H."/>
            <person name="Castanera R."/>
            <person name="Alfaro M."/>
            <person name="Ramirez L."/>
            <person name="Pisabarro A.G."/>
            <person name="Kuo A."/>
            <person name="Tritt A."/>
            <person name="Lipzen A."/>
            <person name="He G."/>
            <person name="Yan M."/>
            <person name="Ng V."/>
            <person name="Cullen D."/>
            <person name="Martin F."/>
            <person name="Rosso M.-N."/>
            <person name="Henrissat B."/>
            <person name="Hibbett D."/>
            <person name="Martinez A.T."/>
            <person name="Grigoriev I.V."/>
        </authorList>
    </citation>
    <scope>NUCLEOTIDE SEQUENCE</scope>
    <source>
        <strain evidence="1">AH 40177</strain>
    </source>
</reference>
<protein>
    <submittedName>
        <fullName evidence="1">Uncharacterized protein</fullName>
    </submittedName>
</protein>
<evidence type="ECO:0000313" key="2">
    <source>
        <dbReference type="Proteomes" id="UP000772434"/>
    </source>
</evidence>
<keyword evidence="2" id="KW-1185">Reference proteome</keyword>
<dbReference type="EMBL" id="JADNRY010000290">
    <property type="protein sequence ID" value="KAF9059613.1"/>
    <property type="molecule type" value="Genomic_DNA"/>
</dbReference>
<accession>A0A9P5TZM1</accession>
<gene>
    <name evidence="1" type="ORF">BDP27DRAFT_464514</name>
</gene>
<organism evidence="1 2">
    <name type="scientific">Rhodocollybia butyracea</name>
    <dbReference type="NCBI Taxonomy" id="206335"/>
    <lineage>
        <taxon>Eukaryota</taxon>
        <taxon>Fungi</taxon>
        <taxon>Dikarya</taxon>
        <taxon>Basidiomycota</taxon>
        <taxon>Agaricomycotina</taxon>
        <taxon>Agaricomycetes</taxon>
        <taxon>Agaricomycetidae</taxon>
        <taxon>Agaricales</taxon>
        <taxon>Marasmiineae</taxon>
        <taxon>Omphalotaceae</taxon>
        <taxon>Rhodocollybia</taxon>
    </lineage>
</organism>
<name>A0A9P5TZM1_9AGAR</name>
<dbReference type="AlphaFoldDB" id="A0A9P5TZM1"/>
<dbReference type="Proteomes" id="UP000772434">
    <property type="component" value="Unassembled WGS sequence"/>
</dbReference>
<sequence>MVESTIAVHRFDFGFLPIPLSCRIAPGESIAFGYARVLTFAFASTFTPSRS</sequence>
<comment type="caution">
    <text evidence="1">The sequence shown here is derived from an EMBL/GenBank/DDBJ whole genome shotgun (WGS) entry which is preliminary data.</text>
</comment>